<feature type="region of interest" description="Disordered" evidence="12">
    <location>
        <begin position="552"/>
        <end position="630"/>
    </location>
</feature>
<evidence type="ECO:0000256" key="5">
    <source>
        <dbReference type="ARBA" id="ARBA00022777"/>
    </source>
</evidence>
<dbReference type="PANTHER" id="PTHR24346">
    <property type="entry name" value="MAP/MICROTUBULE AFFINITY-REGULATING KINASE"/>
    <property type="match status" value="1"/>
</dbReference>
<evidence type="ECO:0000313" key="14">
    <source>
        <dbReference type="Proteomes" id="UP000886700"/>
    </source>
</evidence>
<dbReference type="eggNOG" id="KOG0586">
    <property type="taxonomic scope" value="Eukaryota"/>
</dbReference>
<feature type="domain" description="Protein kinase" evidence="13">
    <location>
        <begin position="28"/>
        <end position="276"/>
    </location>
</feature>
<keyword evidence="2" id="KW-0723">Serine/threonine-protein kinase</keyword>
<dbReference type="SUPFAM" id="SSF56112">
    <property type="entry name" value="Protein kinase-like (PK-like)"/>
    <property type="match status" value="1"/>
</dbReference>
<evidence type="ECO:0000256" key="3">
    <source>
        <dbReference type="ARBA" id="ARBA00022679"/>
    </source>
</evidence>
<dbReference type="Pfam" id="PF00069">
    <property type="entry name" value="Pkinase"/>
    <property type="match status" value="1"/>
</dbReference>
<evidence type="ECO:0000313" key="15">
    <source>
        <dbReference type="RefSeq" id="XP_005083100.2"/>
    </source>
</evidence>
<dbReference type="AlphaFoldDB" id="A0A1U7RAG3"/>
<evidence type="ECO:0000256" key="7">
    <source>
        <dbReference type="ARBA" id="ARBA00037391"/>
    </source>
</evidence>
<organism evidence="14 15">
    <name type="scientific">Mesocricetus auratus</name>
    <name type="common">Golden hamster</name>
    <dbReference type="NCBI Taxonomy" id="10036"/>
    <lineage>
        <taxon>Eukaryota</taxon>
        <taxon>Metazoa</taxon>
        <taxon>Chordata</taxon>
        <taxon>Craniata</taxon>
        <taxon>Vertebrata</taxon>
        <taxon>Euteleostomi</taxon>
        <taxon>Mammalia</taxon>
        <taxon>Eutheria</taxon>
        <taxon>Euarchontoglires</taxon>
        <taxon>Glires</taxon>
        <taxon>Rodentia</taxon>
        <taxon>Myomorpha</taxon>
        <taxon>Muroidea</taxon>
        <taxon>Cricetidae</taxon>
        <taxon>Cricetinae</taxon>
        <taxon>Mesocricetus</taxon>
    </lineage>
</organism>
<dbReference type="GO" id="GO:0035556">
    <property type="term" value="P:intracellular signal transduction"/>
    <property type="evidence" value="ECO:0007669"/>
    <property type="project" value="TreeGrafter"/>
</dbReference>
<dbReference type="Gene3D" id="1.10.510.10">
    <property type="entry name" value="Transferase(Phosphotransferase) domain 1"/>
    <property type="match status" value="1"/>
</dbReference>
<evidence type="ECO:0000256" key="4">
    <source>
        <dbReference type="ARBA" id="ARBA00022741"/>
    </source>
</evidence>
<dbReference type="GeneID" id="101822963"/>
<dbReference type="RefSeq" id="XP_005083100.2">
    <property type="nucleotide sequence ID" value="XM_005083043.2"/>
</dbReference>
<dbReference type="CDD" id="cd14337">
    <property type="entry name" value="UBA_MARK_Par1"/>
    <property type="match status" value="1"/>
</dbReference>
<dbReference type="InterPro" id="IPR000719">
    <property type="entry name" value="Prot_kinase_dom"/>
</dbReference>
<dbReference type="InterPro" id="IPR008271">
    <property type="entry name" value="Ser/Thr_kinase_AS"/>
</dbReference>
<feature type="region of interest" description="Disordered" evidence="12">
    <location>
        <begin position="368"/>
        <end position="440"/>
    </location>
</feature>
<dbReference type="GO" id="GO:0004674">
    <property type="term" value="F:protein serine/threonine kinase activity"/>
    <property type="evidence" value="ECO:0007669"/>
    <property type="project" value="UniProtKB-KW"/>
</dbReference>
<dbReference type="SMART" id="SM00220">
    <property type="entry name" value="S_TKc"/>
    <property type="match status" value="1"/>
</dbReference>
<keyword evidence="3" id="KW-0808">Transferase</keyword>
<evidence type="ECO:0000256" key="11">
    <source>
        <dbReference type="PROSITE-ProRule" id="PRU10141"/>
    </source>
</evidence>
<evidence type="ECO:0000256" key="1">
    <source>
        <dbReference type="ARBA" id="ARBA00012513"/>
    </source>
</evidence>
<dbReference type="GO" id="GO:0005524">
    <property type="term" value="F:ATP binding"/>
    <property type="evidence" value="ECO:0007669"/>
    <property type="project" value="UniProtKB-UniRule"/>
</dbReference>
<dbReference type="Proteomes" id="UP000886700">
    <property type="component" value="Unplaced"/>
</dbReference>
<feature type="region of interest" description="Disordered" evidence="12">
    <location>
        <begin position="479"/>
        <end position="536"/>
    </location>
</feature>
<keyword evidence="5" id="KW-0418">Kinase</keyword>
<name>A0A1U7RAG3_MESAU</name>
<keyword evidence="4 11" id="KW-0547">Nucleotide-binding</keyword>
<sequence length="630" mass="70578">MSFEDEDTITELRSKPRLRERDNFHAQYRVSKTLGRGGYAMVKLAYHRLTGAPVAVKMLRKRKLWCYPVMSEVDIMMMTNHPNIISLLQVIDTEKMLYLVMELAEGQQLYQYVRNTGYLSEDEARDIFRQIVSAVSYCHENGIIHRDLKPDNIMVDNNGKVKIIDFGLGTQVQPGQKLSFHCGTYTFGAPELFLGKLYDGPKVDIWTMGLILYFMVVGHVPFEGFTRAELRKKIVAGMYTIPSDLSEELQDLLSLLMTLDPNLRPTIDEVMTHPWLREDEEGLPNHHCEEMIPSSPDPAIVAAMEHMGFQAQDIKDSLRQRKFNQTMASYCFLQEQALREHGCTTRAQPINPGVTPFPSLEDPVAFPLEPRRRGSEPALSTLLRGSPANGQQAGQKGGRHATRAFQRTPTLDPAQHQRTKSAPCIHSVSGENTEDNLGSVCGAAEGKSVRSQGQPRGWRGWTRRIGSAMMRLCCCIPSRKKPRRGQNRVSPSEMSPEEGARRTSNRSAAQSSPEDAENTVALERVPRRGRRPAERCRVERCSTSASCSESSWEGQSKWWDPGQQELCKDPASRRQNPPPPSAHLPGSLQTPLLSESDFTPSATKSLKVSLKETSSKVPGSGKYAGLSRRL</sequence>
<protein>
    <recommendedName>
        <fullName evidence="1">non-specific serine/threonine protein kinase</fullName>
        <ecNumber evidence="1">2.7.11.1</ecNumber>
    </recommendedName>
</protein>
<dbReference type="InterPro" id="IPR011009">
    <property type="entry name" value="Kinase-like_dom_sf"/>
</dbReference>
<dbReference type="OrthoDB" id="9633915at2759"/>
<dbReference type="PROSITE" id="PS00108">
    <property type="entry name" value="PROTEIN_KINASE_ST"/>
    <property type="match status" value="1"/>
</dbReference>
<evidence type="ECO:0000259" key="13">
    <source>
        <dbReference type="PROSITE" id="PS50011"/>
    </source>
</evidence>
<gene>
    <name evidence="15" type="primary">LOC101822963</name>
</gene>
<keyword evidence="14" id="KW-1185">Reference proteome</keyword>
<keyword evidence="6 11" id="KW-0067">ATP-binding</keyword>
<dbReference type="PANTHER" id="PTHR24346:SF95">
    <property type="entry name" value="SPERM MOTILITY KINASE 3A"/>
    <property type="match status" value="1"/>
</dbReference>
<evidence type="ECO:0000256" key="10">
    <source>
        <dbReference type="ARBA" id="ARBA00048679"/>
    </source>
</evidence>
<evidence type="ECO:0000256" key="9">
    <source>
        <dbReference type="ARBA" id="ARBA00047899"/>
    </source>
</evidence>
<comment type="function">
    <text evidence="7">May play a role in sperm motility, especially in the regulation of flagellar function.</text>
</comment>
<evidence type="ECO:0000256" key="8">
    <source>
        <dbReference type="ARBA" id="ARBA00038181"/>
    </source>
</evidence>
<comment type="catalytic activity">
    <reaction evidence="10">
        <text>L-seryl-[protein] + ATP = O-phospho-L-seryl-[protein] + ADP + H(+)</text>
        <dbReference type="Rhea" id="RHEA:17989"/>
        <dbReference type="Rhea" id="RHEA-COMP:9863"/>
        <dbReference type="Rhea" id="RHEA-COMP:11604"/>
        <dbReference type="ChEBI" id="CHEBI:15378"/>
        <dbReference type="ChEBI" id="CHEBI:29999"/>
        <dbReference type="ChEBI" id="CHEBI:30616"/>
        <dbReference type="ChEBI" id="CHEBI:83421"/>
        <dbReference type="ChEBI" id="CHEBI:456216"/>
        <dbReference type="EC" id="2.7.11.1"/>
    </reaction>
</comment>
<evidence type="ECO:0000256" key="12">
    <source>
        <dbReference type="SAM" id="MobiDB-lite"/>
    </source>
</evidence>
<accession>A0A1U7RAG3</accession>
<feature type="compositionally biased region" description="Polar residues" evidence="12">
    <location>
        <begin position="587"/>
        <end position="608"/>
    </location>
</feature>
<evidence type="ECO:0000256" key="2">
    <source>
        <dbReference type="ARBA" id="ARBA00022527"/>
    </source>
</evidence>
<dbReference type="InterPro" id="IPR017441">
    <property type="entry name" value="Protein_kinase_ATP_BS"/>
</dbReference>
<dbReference type="GO" id="GO:0005737">
    <property type="term" value="C:cytoplasm"/>
    <property type="evidence" value="ECO:0007669"/>
    <property type="project" value="TreeGrafter"/>
</dbReference>
<reference evidence="15" key="1">
    <citation type="submission" date="2025-08" db="UniProtKB">
        <authorList>
            <consortium name="RefSeq"/>
        </authorList>
    </citation>
    <scope>IDENTIFICATION</scope>
    <source>
        <tissue evidence="15">Liver</tissue>
    </source>
</reference>
<feature type="binding site" evidence="11">
    <location>
        <position position="57"/>
    </location>
    <ligand>
        <name>ATP</name>
        <dbReference type="ChEBI" id="CHEBI:30616"/>
    </ligand>
</feature>
<dbReference type="PROSITE" id="PS50011">
    <property type="entry name" value="PROTEIN_KINASE_DOM"/>
    <property type="match status" value="1"/>
</dbReference>
<comment type="catalytic activity">
    <reaction evidence="9">
        <text>L-threonyl-[protein] + ATP = O-phospho-L-threonyl-[protein] + ADP + H(+)</text>
        <dbReference type="Rhea" id="RHEA:46608"/>
        <dbReference type="Rhea" id="RHEA-COMP:11060"/>
        <dbReference type="Rhea" id="RHEA-COMP:11605"/>
        <dbReference type="ChEBI" id="CHEBI:15378"/>
        <dbReference type="ChEBI" id="CHEBI:30013"/>
        <dbReference type="ChEBI" id="CHEBI:30616"/>
        <dbReference type="ChEBI" id="CHEBI:61977"/>
        <dbReference type="ChEBI" id="CHEBI:456216"/>
        <dbReference type="EC" id="2.7.11.1"/>
    </reaction>
</comment>
<evidence type="ECO:0000256" key="6">
    <source>
        <dbReference type="ARBA" id="ARBA00022840"/>
    </source>
</evidence>
<dbReference type="PROSITE" id="PS00107">
    <property type="entry name" value="PROTEIN_KINASE_ATP"/>
    <property type="match status" value="1"/>
</dbReference>
<proteinExistence type="inferred from homology"/>
<dbReference type="KEGG" id="maua:101822963"/>
<dbReference type="CDD" id="cd14003">
    <property type="entry name" value="STKc_AMPK-like"/>
    <property type="match status" value="1"/>
</dbReference>
<comment type="similarity">
    <text evidence="8">Belongs to the protein kinase superfamily. CAMK Ser/Thr protein kinase family. Smok subfamily.</text>
</comment>
<dbReference type="EC" id="2.7.11.1" evidence="1"/>